<dbReference type="KEGG" id="stae:HNV11_13150"/>
<dbReference type="Pfam" id="PF00512">
    <property type="entry name" value="HisKA"/>
    <property type="match status" value="1"/>
</dbReference>
<dbReference type="SUPFAM" id="SSF47384">
    <property type="entry name" value="Homodimeric domain of signal transducing histidine kinase"/>
    <property type="match status" value="1"/>
</dbReference>
<dbReference type="PANTHER" id="PTHR43304:SF1">
    <property type="entry name" value="PAC DOMAIN-CONTAINING PROTEIN"/>
    <property type="match status" value="1"/>
</dbReference>
<dbReference type="AlphaFoldDB" id="A0A6M5Y9R2"/>
<dbReference type="SUPFAM" id="SSF55874">
    <property type="entry name" value="ATPase domain of HSP90 chaperone/DNA topoisomerase II/histidine kinase"/>
    <property type="match status" value="1"/>
</dbReference>
<dbReference type="InterPro" id="IPR000700">
    <property type="entry name" value="PAS-assoc_C"/>
</dbReference>
<sequence>MNSNTSGYAFLTGGGEMGVMIRSFDWSTTQLDTPDHWSAGLRTTLGILLSSRNPMLLWWGSDAVQIYNDAYRPLLGNQAPHKSALGQPGEEYWADIWPGFETFIDNVCRTGEAVFEAQSPVAGQARWRFTYTPIRDDTGQVAGVLATGYEAEPSARTNAAGSHIHRIIGQAALYEDQQHLLSLLENSSDFMALSNWQGQLMYVNKAGRELVGIGLDDDISRLRSADFFEVEHFQPIAEEAYTTLYTTGSWSGTVHFRHFITGEIIPCHADYVRLDDPVTGEPIARGATIRDLRSELAAKAALTQTNAELQQLIQEFRFVTDFMPQMVWATLPDGYHDFYNKGWYDFTGLTYEETKAEGWNRVLHPNDQQRALTVWKHSLETGEPYEIEYRFRRHDGDYRWFLARALPFRNSEGAIIRWFGTCTDIHDQKSFATELERQVAERTSALARANIDLRRSNENLERFAYVASHDLQEPLRKIQSFGDILNATYAHQLGEGTALVERMQTAAMRMSSLIKDLLAFSRIANHRSAFQELSLNDILANVLTDLDYAVQESGALVDIASLPTVEGDSAQLGQLFLNLVSNAIKFRRPGETPRIRVTSQLVSRDQLPGSARPLNPASHYHQISVADNGIGFDEKYLDRIFDVFQRLHSKTQYTGTGIGLAIVKKVIENHDGAITASSQPDQGATFVVYLPA</sequence>
<name>A0A6M5Y9R2_9BACT</name>
<dbReference type="GO" id="GO:0000155">
    <property type="term" value="F:phosphorelay sensor kinase activity"/>
    <property type="evidence" value="ECO:0007669"/>
    <property type="project" value="InterPro"/>
</dbReference>
<keyword evidence="3" id="KW-0597">Phosphoprotein</keyword>
<dbReference type="InterPro" id="IPR003661">
    <property type="entry name" value="HisK_dim/P_dom"/>
</dbReference>
<dbReference type="SMART" id="SM00388">
    <property type="entry name" value="HisKA"/>
    <property type="match status" value="1"/>
</dbReference>
<dbReference type="PROSITE" id="PS50113">
    <property type="entry name" value="PAC"/>
    <property type="match status" value="1"/>
</dbReference>
<dbReference type="Pfam" id="PF08447">
    <property type="entry name" value="PAS_3"/>
    <property type="match status" value="1"/>
</dbReference>
<dbReference type="NCBIfam" id="TIGR00229">
    <property type="entry name" value="sensory_box"/>
    <property type="match status" value="1"/>
</dbReference>
<dbReference type="CDD" id="cd00130">
    <property type="entry name" value="PAS"/>
    <property type="match status" value="1"/>
</dbReference>
<dbReference type="EMBL" id="CP053435">
    <property type="protein sequence ID" value="QJW90254.1"/>
    <property type="molecule type" value="Genomic_DNA"/>
</dbReference>
<dbReference type="Proteomes" id="UP000502756">
    <property type="component" value="Chromosome"/>
</dbReference>
<dbReference type="InterPro" id="IPR036890">
    <property type="entry name" value="HATPase_C_sf"/>
</dbReference>
<dbReference type="PRINTS" id="PR00344">
    <property type="entry name" value="BCTRLSENSOR"/>
</dbReference>
<dbReference type="Gene3D" id="3.30.565.10">
    <property type="entry name" value="Histidine kinase-like ATPase, C-terminal domain"/>
    <property type="match status" value="1"/>
</dbReference>
<dbReference type="Pfam" id="PF02518">
    <property type="entry name" value="HATPase_c"/>
    <property type="match status" value="1"/>
</dbReference>
<evidence type="ECO:0000256" key="4">
    <source>
        <dbReference type="ARBA" id="ARBA00022679"/>
    </source>
</evidence>
<dbReference type="SMART" id="SM00086">
    <property type="entry name" value="PAC"/>
    <property type="match status" value="1"/>
</dbReference>
<dbReference type="InterPro" id="IPR000014">
    <property type="entry name" value="PAS"/>
</dbReference>
<keyword evidence="4" id="KW-0808">Transferase</keyword>
<proteinExistence type="predicted"/>
<dbReference type="InterPro" id="IPR004358">
    <property type="entry name" value="Sig_transdc_His_kin-like_C"/>
</dbReference>
<evidence type="ECO:0000256" key="2">
    <source>
        <dbReference type="ARBA" id="ARBA00012438"/>
    </source>
</evidence>
<evidence type="ECO:0000259" key="6">
    <source>
        <dbReference type="PROSITE" id="PS50109"/>
    </source>
</evidence>
<dbReference type="InterPro" id="IPR035965">
    <property type="entry name" value="PAS-like_dom_sf"/>
</dbReference>
<dbReference type="InterPro" id="IPR013655">
    <property type="entry name" value="PAS_fold_3"/>
</dbReference>
<dbReference type="PROSITE" id="PS50112">
    <property type="entry name" value="PAS"/>
    <property type="match status" value="1"/>
</dbReference>
<feature type="domain" description="PAC" evidence="8">
    <location>
        <begin position="385"/>
        <end position="437"/>
    </location>
</feature>
<keyword evidence="5" id="KW-0418">Kinase</keyword>
<organism evidence="9 10">
    <name type="scientific">Spirosoma taeanense</name>
    <dbReference type="NCBI Taxonomy" id="2735870"/>
    <lineage>
        <taxon>Bacteria</taxon>
        <taxon>Pseudomonadati</taxon>
        <taxon>Bacteroidota</taxon>
        <taxon>Cytophagia</taxon>
        <taxon>Cytophagales</taxon>
        <taxon>Cytophagaceae</taxon>
        <taxon>Spirosoma</taxon>
    </lineage>
</organism>
<dbReference type="InterPro" id="IPR005467">
    <property type="entry name" value="His_kinase_dom"/>
</dbReference>
<evidence type="ECO:0000259" key="8">
    <source>
        <dbReference type="PROSITE" id="PS50113"/>
    </source>
</evidence>
<dbReference type="InterPro" id="IPR013656">
    <property type="entry name" value="PAS_4"/>
</dbReference>
<evidence type="ECO:0000313" key="9">
    <source>
        <dbReference type="EMBL" id="QJW90254.1"/>
    </source>
</evidence>
<keyword evidence="10" id="KW-1185">Reference proteome</keyword>
<evidence type="ECO:0000313" key="10">
    <source>
        <dbReference type="Proteomes" id="UP000502756"/>
    </source>
</evidence>
<reference evidence="9 10" key="1">
    <citation type="submission" date="2020-05" db="EMBL/GenBank/DDBJ databases">
        <title>Genome sequencing of Spirosoma sp. TS118.</title>
        <authorList>
            <person name="Lee J.-H."/>
            <person name="Jeong S."/>
            <person name="Zhao L."/>
            <person name="Jung J.-H."/>
            <person name="Kim M.-K."/>
            <person name="Lim S."/>
        </authorList>
    </citation>
    <scope>NUCLEOTIDE SEQUENCE [LARGE SCALE GENOMIC DNA]</scope>
    <source>
        <strain evidence="9 10">TS118</strain>
    </source>
</reference>
<evidence type="ECO:0000256" key="5">
    <source>
        <dbReference type="ARBA" id="ARBA00022777"/>
    </source>
</evidence>
<dbReference type="FunFam" id="3.30.565.10:FF:000006">
    <property type="entry name" value="Sensor histidine kinase WalK"/>
    <property type="match status" value="1"/>
</dbReference>
<evidence type="ECO:0000256" key="3">
    <source>
        <dbReference type="ARBA" id="ARBA00022553"/>
    </source>
</evidence>
<comment type="catalytic activity">
    <reaction evidence="1">
        <text>ATP + protein L-histidine = ADP + protein N-phospho-L-histidine.</text>
        <dbReference type="EC" id="2.7.13.3"/>
    </reaction>
</comment>
<dbReference type="Gene3D" id="3.30.450.20">
    <property type="entry name" value="PAS domain"/>
    <property type="match status" value="3"/>
</dbReference>
<dbReference type="SUPFAM" id="SSF55785">
    <property type="entry name" value="PYP-like sensor domain (PAS domain)"/>
    <property type="match status" value="3"/>
</dbReference>
<dbReference type="InterPro" id="IPR036097">
    <property type="entry name" value="HisK_dim/P_sf"/>
</dbReference>
<dbReference type="CDD" id="cd00082">
    <property type="entry name" value="HisKA"/>
    <property type="match status" value="1"/>
</dbReference>
<dbReference type="EC" id="2.7.13.3" evidence="2"/>
<dbReference type="SMART" id="SM00091">
    <property type="entry name" value="PAS"/>
    <property type="match status" value="2"/>
</dbReference>
<dbReference type="Gene3D" id="1.10.287.130">
    <property type="match status" value="1"/>
</dbReference>
<feature type="domain" description="Histidine kinase" evidence="6">
    <location>
        <begin position="466"/>
        <end position="692"/>
    </location>
</feature>
<dbReference type="FunFam" id="3.30.450.20:FF:000099">
    <property type="entry name" value="Sensory box sensor histidine kinase"/>
    <property type="match status" value="1"/>
</dbReference>
<dbReference type="PROSITE" id="PS50109">
    <property type="entry name" value="HIS_KIN"/>
    <property type="match status" value="1"/>
</dbReference>
<feature type="domain" description="PAS" evidence="7">
    <location>
        <begin position="176"/>
        <end position="247"/>
    </location>
</feature>
<dbReference type="Pfam" id="PF08448">
    <property type="entry name" value="PAS_4"/>
    <property type="match status" value="1"/>
</dbReference>
<evidence type="ECO:0000259" key="7">
    <source>
        <dbReference type="PROSITE" id="PS50112"/>
    </source>
</evidence>
<evidence type="ECO:0000256" key="1">
    <source>
        <dbReference type="ARBA" id="ARBA00000085"/>
    </source>
</evidence>
<gene>
    <name evidence="9" type="ORF">HNV11_13150</name>
</gene>
<protein>
    <recommendedName>
        <fullName evidence="2">histidine kinase</fullName>
        <ecNumber evidence="2">2.7.13.3</ecNumber>
    </recommendedName>
</protein>
<accession>A0A6M5Y9R2</accession>
<dbReference type="SMART" id="SM00387">
    <property type="entry name" value="HATPase_c"/>
    <property type="match status" value="1"/>
</dbReference>
<dbReference type="InterPro" id="IPR001610">
    <property type="entry name" value="PAC"/>
</dbReference>
<dbReference type="PANTHER" id="PTHR43304">
    <property type="entry name" value="PHYTOCHROME-LIKE PROTEIN CPH1"/>
    <property type="match status" value="1"/>
</dbReference>
<dbReference type="InterPro" id="IPR052162">
    <property type="entry name" value="Sensor_kinase/Photoreceptor"/>
</dbReference>
<dbReference type="RefSeq" id="WP_171740099.1">
    <property type="nucleotide sequence ID" value="NZ_CP053435.1"/>
</dbReference>
<dbReference type="InterPro" id="IPR003594">
    <property type="entry name" value="HATPase_dom"/>
</dbReference>